<gene>
    <name evidence="4" type="ORF">ER308_14100</name>
</gene>
<evidence type="ECO:0000313" key="4">
    <source>
        <dbReference type="EMBL" id="QBI20579.1"/>
    </source>
</evidence>
<evidence type="ECO:0000256" key="2">
    <source>
        <dbReference type="SAM" id="Phobius"/>
    </source>
</evidence>
<keyword evidence="4" id="KW-0378">Hydrolase</keyword>
<evidence type="ECO:0000256" key="1">
    <source>
        <dbReference type="SAM" id="MobiDB-lite"/>
    </source>
</evidence>
<sequence length="318" mass="34109">MSERPGVRPLEHEAQTGEEARAGEESGPPARRSRRSGWRRPLRWTAIALALALVVLVGWAALPRGPDEDRFTTVFENPRVAVGQGDGYLRLTPEGEEPVRGVVFYPGARVAPASYAATWAPVVAEAGVAVFIPAMPLNFAVLDIDRADEVIAAEDTIESWIVGGHSLGGAMASSHLGRRAEATAEGHAATDGPAAVDRIEGLVLWGGYPTEGAELAARDDLAVLSVAGGRDGLTTTADVRQRRHLLPDDADVVVIDGMNHAQFGAYGDHWRDGEALISDGEAADELAEVTASWLAERSSRRRPPRRRSRAPRTGRSRR</sequence>
<accession>A0A411YHI8</accession>
<keyword evidence="5" id="KW-1185">Reference proteome</keyword>
<proteinExistence type="predicted"/>
<evidence type="ECO:0000259" key="3">
    <source>
        <dbReference type="Pfam" id="PF12695"/>
    </source>
</evidence>
<dbReference type="GO" id="GO:0016787">
    <property type="term" value="F:hydrolase activity"/>
    <property type="evidence" value="ECO:0007669"/>
    <property type="project" value="UniProtKB-KW"/>
</dbReference>
<organism evidence="4 5">
    <name type="scientific">Egibacter rhizosphaerae</name>
    <dbReference type="NCBI Taxonomy" id="1670831"/>
    <lineage>
        <taxon>Bacteria</taxon>
        <taxon>Bacillati</taxon>
        <taxon>Actinomycetota</taxon>
        <taxon>Nitriliruptoria</taxon>
        <taxon>Egibacterales</taxon>
        <taxon>Egibacteraceae</taxon>
        <taxon>Egibacter</taxon>
    </lineage>
</organism>
<dbReference type="InterPro" id="IPR029059">
    <property type="entry name" value="AB_hydrolase_5"/>
</dbReference>
<dbReference type="KEGG" id="erz:ER308_14100"/>
<reference evidence="4 5" key="1">
    <citation type="submission" date="2019-01" db="EMBL/GenBank/DDBJ databases">
        <title>Egibacter rhizosphaerae EGI 80759T.</title>
        <authorList>
            <person name="Chen D.-D."/>
            <person name="Tian Y."/>
            <person name="Jiao J.-Y."/>
            <person name="Zhang X.-T."/>
            <person name="Zhang Y.-G."/>
            <person name="Zhang Y."/>
            <person name="Xiao M."/>
            <person name="Shu W.-S."/>
            <person name="Li W.-J."/>
        </authorList>
    </citation>
    <scope>NUCLEOTIDE SEQUENCE [LARGE SCALE GENOMIC DNA]</scope>
    <source>
        <strain evidence="4 5">EGI 80759</strain>
    </source>
</reference>
<feature type="compositionally biased region" description="Basic and acidic residues" evidence="1">
    <location>
        <begin position="1"/>
        <end position="24"/>
    </location>
</feature>
<feature type="domain" description="Alpha/beta hydrolase fold-5" evidence="3">
    <location>
        <begin position="101"/>
        <end position="280"/>
    </location>
</feature>
<dbReference type="OrthoDB" id="9780932at2"/>
<feature type="region of interest" description="Disordered" evidence="1">
    <location>
        <begin position="1"/>
        <end position="35"/>
    </location>
</feature>
<dbReference type="SUPFAM" id="SSF53474">
    <property type="entry name" value="alpha/beta-Hydrolases"/>
    <property type="match status" value="1"/>
</dbReference>
<dbReference type="Pfam" id="PF12695">
    <property type="entry name" value="Abhydrolase_5"/>
    <property type="match status" value="1"/>
</dbReference>
<feature type="region of interest" description="Disordered" evidence="1">
    <location>
        <begin position="294"/>
        <end position="318"/>
    </location>
</feature>
<name>A0A411YHI8_9ACTN</name>
<protein>
    <submittedName>
        <fullName evidence="4">Alpha/beta hydrolase</fullName>
    </submittedName>
</protein>
<dbReference type="AlphaFoldDB" id="A0A411YHI8"/>
<dbReference type="Proteomes" id="UP000291469">
    <property type="component" value="Chromosome"/>
</dbReference>
<evidence type="ECO:0000313" key="5">
    <source>
        <dbReference type="Proteomes" id="UP000291469"/>
    </source>
</evidence>
<dbReference type="EMBL" id="CP036402">
    <property type="protein sequence ID" value="QBI20579.1"/>
    <property type="molecule type" value="Genomic_DNA"/>
</dbReference>
<dbReference type="RefSeq" id="WP_131155574.1">
    <property type="nucleotide sequence ID" value="NZ_CP036402.1"/>
</dbReference>
<keyword evidence="2" id="KW-1133">Transmembrane helix</keyword>
<feature type="compositionally biased region" description="Basic residues" evidence="1">
    <location>
        <begin position="299"/>
        <end position="318"/>
    </location>
</feature>
<keyword evidence="2" id="KW-0472">Membrane</keyword>
<keyword evidence="2" id="KW-0812">Transmembrane</keyword>
<dbReference type="Gene3D" id="3.40.50.1820">
    <property type="entry name" value="alpha/beta hydrolase"/>
    <property type="match status" value="1"/>
</dbReference>
<dbReference type="InterPro" id="IPR029058">
    <property type="entry name" value="AB_hydrolase_fold"/>
</dbReference>
<feature type="transmembrane region" description="Helical" evidence="2">
    <location>
        <begin position="41"/>
        <end position="62"/>
    </location>
</feature>